<dbReference type="EMBL" id="CAACVG010009343">
    <property type="protein sequence ID" value="VEN52949.1"/>
    <property type="molecule type" value="Genomic_DNA"/>
</dbReference>
<name>A0A653CYL7_CALMS</name>
<evidence type="ECO:0000256" key="1">
    <source>
        <dbReference type="ARBA" id="ARBA00004141"/>
    </source>
</evidence>
<dbReference type="InterPro" id="IPR015672">
    <property type="entry name" value="GPHR/GTG"/>
</dbReference>
<comment type="catalytic activity">
    <reaction evidence="6">
        <text>iodide(out) = iodide(in)</text>
        <dbReference type="Rhea" id="RHEA:66324"/>
        <dbReference type="ChEBI" id="CHEBI:16382"/>
    </reaction>
</comment>
<feature type="transmembrane region" description="Helical" evidence="9">
    <location>
        <begin position="148"/>
        <end position="170"/>
    </location>
</feature>
<evidence type="ECO:0008006" key="14">
    <source>
        <dbReference type="Google" id="ProtNLM"/>
    </source>
</evidence>
<evidence type="ECO:0000313" key="13">
    <source>
        <dbReference type="Proteomes" id="UP000410492"/>
    </source>
</evidence>
<dbReference type="PANTHER" id="PTHR15948">
    <property type="entry name" value="G-PROTEIN COUPLED RECEPTOR 89-RELATED"/>
    <property type="match status" value="1"/>
</dbReference>
<organism evidence="12 13">
    <name type="scientific">Callosobruchus maculatus</name>
    <name type="common">Southern cowpea weevil</name>
    <name type="synonym">Pulse bruchid</name>
    <dbReference type="NCBI Taxonomy" id="64391"/>
    <lineage>
        <taxon>Eukaryota</taxon>
        <taxon>Metazoa</taxon>
        <taxon>Ecdysozoa</taxon>
        <taxon>Arthropoda</taxon>
        <taxon>Hexapoda</taxon>
        <taxon>Insecta</taxon>
        <taxon>Pterygota</taxon>
        <taxon>Neoptera</taxon>
        <taxon>Endopterygota</taxon>
        <taxon>Coleoptera</taxon>
        <taxon>Polyphaga</taxon>
        <taxon>Cucujiformia</taxon>
        <taxon>Chrysomeloidea</taxon>
        <taxon>Chrysomelidae</taxon>
        <taxon>Bruchinae</taxon>
        <taxon>Bruchini</taxon>
        <taxon>Callosobruchus</taxon>
    </lineage>
</organism>
<evidence type="ECO:0000259" key="11">
    <source>
        <dbReference type="Pfam" id="PF12537"/>
    </source>
</evidence>
<gene>
    <name evidence="12" type="ORF">CALMAC_LOCUS12914</name>
</gene>
<dbReference type="Pfam" id="PF12537">
    <property type="entry name" value="GPHR_N"/>
    <property type="match status" value="1"/>
</dbReference>
<dbReference type="GO" id="GO:0008308">
    <property type="term" value="F:voltage-gated monoatomic anion channel activity"/>
    <property type="evidence" value="ECO:0007669"/>
    <property type="project" value="TreeGrafter"/>
</dbReference>
<feature type="transmembrane region" description="Helical" evidence="9">
    <location>
        <begin position="72"/>
        <end position="97"/>
    </location>
</feature>
<evidence type="ECO:0000256" key="4">
    <source>
        <dbReference type="ARBA" id="ARBA00022989"/>
    </source>
</evidence>
<feature type="domain" description="Abscisic acid G-protein coupled receptor-like" evidence="10">
    <location>
        <begin position="277"/>
        <end position="445"/>
    </location>
</feature>
<keyword evidence="5 9" id="KW-0472">Membrane</keyword>
<feature type="transmembrane region" description="Helical" evidence="9">
    <location>
        <begin position="38"/>
        <end position="60"/>
    </location>
</feature>
<evidence type="ECO:0000256" key="6">
    <source>
        <dbReference type="ARBA" id="ARBA00024145"/>
    </source>
</evidence>
<dbReference type="InterPro" id="IPR022535">
    <property type="entry name" value="Golgi_pH-regulator_cons_dom"/>
</dbReference>
<evidence type="ECO:0000256" key="9">
    <source>
        <dbReference type="SAM" id="Phobius"/>
    </source>
</evidence>
<feature type="transmembrane region" description="Helical" evidence="9">
    <location>
        <begin position="377"/>
        <end position="397"/>
    </location>
</feature>
<dbReference type="Proteomes" id="UP000410492">
    <property type="component" value="Unassembled WGS sequence"/>
</dbReference>
<sequence>MSFLQDSIIMFASQAAFFVGAWLFFMKQLFKDYEVRHVMVQLIFSITLTLSCTMFELIIFEILEVFDSSSRYFYWYLMLYLLLFVVIVLNPFYIGYYCISSVRYVKPEYIKHLTILIWIGFLIIFWKIGDPFPILSPKQGILSMEQLVSRIGVIGVTVMAVLSGFGAVNYPYTSMTYFMREVTETDILNLEKRLLQTMNMIISRKKKIAIAKRHNTESAEVPQRRGIWGILSSVGISRTQENISQLKLEIEGFEELSRTLFLELHENRNMLERIEWSKTWKGIYFNFLGYIFSGYCLWKIFICTVNIVFDRVGKKDPVTRGIEIAVHWMGWDFDVNFWSQQVSFYLVGCIVVTSIRGFIITLTKFFNRMSSSKSSNIIVLVLAQIMGMYFISSVLLLRMNMPLQYRTIITKVLGALQFNFYHRWFDVIFLVSAIGSIVTLYLAHKQPIKENV</sequence>
<evidence type="ECO:0000256" key="5">
    <source>
        <dbReference type="ARBA" id="ARBA00023136"/>
    </source>
</evidence>
<evidence type="ECO:0000256" key="3">
    <source>
        <dbReference type="ARBA" id="ARBA00022692"/>
    </source>
</evidence>
<feature type="transmembrane region" description="Helical" evidence="9">
    <location>
        <begin position="109"/>
        <end position="128"/>
    </location>
</feature>
<evidence type="ECO:0000256" key="8">
    <source>
        <dbReference type="ARBA" id="ARBA00044702"/>
    </source>
</evidence>
<keyword evidence="3 9" id="KW-0812">Transmembrane</keyword>
<feature type="transmembrane region" description="Helical" evidence="9">
    <location>
        <begin position="342"/>
        <end position="365"/>
    </location>
</feature>
<accession>A0A653CYL7</accession>
<feature type="transmembrane region" description="Helical" evidence="9">
    <location>
        <begin position="6"/>
        <end position="26"/>
    </location>
</feature>
<protein>
    <recommendedName>
        <fullName evidence="14">Abscisic acid G-protein coupled receptor-like domain-containing protein</fullName>
    </recommendedName>
</protein>
<reference evidence="12 13" key="1">
    <citation type="submission" date="2019-01" db="EMBL/GenBank/DDBJ databases">
        <authorList>
            <person name="Sayadi A."/>
        </authorList>
    </citation>
    <scope>NUCLEOTIDE SEQUENCE [LARGE SCALE GENOMIC DNA]</scope>
</reference>
<feature type="transmembrane region" description="Helical" evidence="9">
    <location>
        <begin position="424"/>
        <end position="443"/>
    </location>
</feature>
<evidence type="ECO:0000256" key="2">
    <source>
        <dbReference type="ARBA" id="ARBA00009478"/>
    </source>
</evidence>
<dbReference type="PANTHER" id="PTHR15948:SF0">
    <property type="entry name" value="GOLGI PH REGULATOR A-RELATED"/>
    <property type="match status" value="1"/>
</dbReference>
<feature type="transmembrane region" description="Helical" evidence="9">
    <location>
        <begin position="283"/>
        <end position="309"/>
    </location>
</feature>
<dbReference type="GO" id="GO:0032580">
    <property type="term" value="C:Golgi cisterna membrane"/>
    <property type="evidence" value="ECO:0007669"/>
    <property type="project" value="TreeGrafter"/>
</dbReference>
<comment type="catalytic activity">
    <reaction evidence="7">
        <text>bromide(in) = bromide(out)</text>
        <dbReference type="Rhea" id="RHEA:75383"/>
        <dbReference type="ChEBI" id="CHEBI:15858"/>
    </reaction>
</comment>
<evidence type="ECO:0000259" key="10">
    <source>
        <dbReference type="Pfam" id="PF12430"/>
    </source>
</evidence>
<dbReference type="OrthoDB" id="264392at2759"/>
<comment type="catalytic activity">
    <reaction evidence="8">
        <text>fluoride(in) = fluoride(out)</text>
        <dbReference type="Rhea" id="RHEA:76159"/>
        <dbReference type="ChEBI" id="CHEBI:17051"/>
    </reaction>
</comment>
<proteinExistence type="inferred from homology"/>
<comment type="similarity">
    <text evidence="2">Belongs to the Golgi pH regulator (TC 1.A.38) family.</text>
</comment>
<comment type="subcellular location">
    <subcellularLocation>
        <location evidence="1">Membrane</location>
        <topology evidence="1">Multi-pass membrane protein</topology>
    </subcellularLocation>
</comment>
<dbReference type="InterPro" id="IPR025969">
    <property type="entry name" value="ABA_GPCR_dom"/>
</dbReference>
<feature type="domain" description="Golgi pH regulator conserved" evidence="11">
    <location>
        <begin position="143"/>
        <end position="208"/>
    </location>
</feature>
<dbReference type="Pfam" id="PF12430">
    <property type="entry name" value="ABA_GPCR"/>
    <property type="match status" value="1"/>
</dbReference>
<evidence type="ECO:0000256" key="7">
    <source>
        <dbReference type="ARBA" id="ARBA00035085"/>
    </source>
</evidence>
<keyword evidence="4 9" id="KW-1133">Transmembrane helix</keyword>
<keyword evidence="13" id="KW-1185">Reference proteome</keyword>
<dbReference type="AlphaFoldDB" id="A0A653CYL7"/>
<evidence type="ECO:0000313" key="12">
    <source>
        <dbReference type="EMBL" id="VEN52949.1"/>
    </source>
</evidence>
<dbReference type="GO" id="GO:0051452">
    <property type="term" value="P:intracellular pH reduction"/>
    <property type="evidence" value="ECO:0007669"/>
    <property type="project" value="TreeGrafter"/>
</dbReference>